<dbReference type="GO" id="GO:0005351">
    <property type="term" value="F:carbohydrate:proton symporter activity"/>
    <property type="evidence" value="ECO:0007669"/>
    <property type="project" value="TreeGrafter"/>
</dbReference>
<dbReference type="InterPro" id="IPR003663">
    <property type="entry name" value="Sugar/inositol_transpt"/>
</dbReference>
<evidence type="ECO:0000259" key="8">
    <source>
        <dbReference type="PROSITE" id="PS50850"/>
    </source>
</evidence>
<sequence>MDSKGAPQEGSSVFTSGPEARSGGPLPTSLDGKATQANRAETPGEASSSSTFQSGPKSASIHLSQAAALTDEERHGGGGSTHLEGSSHTKGHTCMDPAGGCDASKGNPVESTTGLTAEVARSICDSHGKEIHPRRNVGDDHQNSADDLPQYGTGSGSTDSLPQEAVQEGDSRLPAAKAPPRVNLLRIFDRENIRVTVVSLICGLLSGYTIALVPVYTQLYIGGTDCSLYTAKGGCESVPFADCVWHETTMQLSDGTTKSLNYCGWPSITCRAAYPNDGWVGGGGNTTLAEMQCLQDSRCTWSYSAKECQNPAGYSQQELAIFAGSMIAGNMVGAILGGPLVTSMGARLTFLVSGLYSTVACIMGHMDAYVNDFWVLATSRFVIGIFVGLITVASPLYVHENAAPMYRQKIGCMFQVFGTAGSFFGGVVGLAEGQTINFGANSDQHISGRMQGVTAGQTVISIMLILLGIFSAESKVKFKKGQEGALNQNEYSYWKMAPRLLMAVALNATFRFTGFNALANFGPKLMSSFNVAPYLGVFIIMTVNFVGALVSMPASLVVSPKTLFLSGSCFISCMCLFLCGIPVYPGVASDAVTNGCAVVGICLYIFAYEVLVGPSFYVLCQEIFPPSFRPRGNSFAQLWQFIFNLVINVCYSIAVVTFSGGPESNQHKGQSIIFMFFGGLGLVLFVYEFFCLDIWDEAAEAERKLRAAEESKRVAVPYGNGEGVTTDELHAVAPPIPRLTNEKYSSGDEGLSADLELDWNHMHTSS</sequence>
<keyword evidence="4 7" id="KW-1133">Transmembrane helix</keyword>
<feature type="transmembrane region" description="Helical" evidence="7">
    <location>
        <begin position="319"/>
        <end position="341"/>
    </location>
</feature>
<dbReference type="InterPro" id="IPR020846">
    <property type="entry name" value="MFS_dom"/>
</dbReference>
<comment type="caution">
    <text evidence="9">The sequence shown here is derived from an EMBL/GenBank/DDBJ whole genome shotgun (WGS) entry which is preliminary data.</text>
</comment>
<dbReference type="PANTHER" id="PTHR48022:SF2">
    <property type="entry name" value="PLASTIDIC GLUCOSE TRANSPORTER 4"/>
    <property type="match status" value="1"/>
</dbReference>
<evidence type="ECO:0000256" key="2">
    <source>
        <dbReference type="ARBA" id="ARBA00010992"/>
    </source>
</evidence>
<feature type="region of interest" description="Disordered" evidence="6">
    <location>
        <begin position="127"/>
        <end position="175"/>
    </location>
</feature>
<dbReference type="GO" id="GO:0016020">
    <property type="term" value="C:membrane"/>
    <property type="evidence" value="ECO:0007669"/>
    <property type="project" value="UniProtKB-SubCell"/>
</dbReference>
<dbReference type="Gene3D" id="1.20.1250.20">
    <property type="entry name" value="MFS general substrate transporter like domains"/>
    <property type="match status" value="2"/>
</dbReference>
<gene>
    <name evidence="9" type="ORF">ABL78_6238</name>
</gene>
<protein>
    <submittedName>
        <fullName evidence="9">Putative transport protein</fullName>
    </submittedName>
</protein>
<feature type="domain" description="Major facilitator superfamily (MFS) profile" evidence="8">
    <location>
        <begin position="195"/>
        <end position="696"/>
    </location>
</feature>
<feature type="transmembrane region" description="Helical" evidence="7">
    <location>
        <begin position="348"/>
        <end position="366"/>
    </location>
</feature>
<feature type="transmembrane region" description="Helical" evidence="7">
    <location>
        <begin position="563"/>
        <end position="585"/>
    </location>
</feature>
<dbReference type="InterPro" id="IPR050360">
    <property type="entry name" value="MFS_Sugar_Transporters"/>
</dbReference>
<reference evidence="9 10" key="1">
    <citation type="journal article" date="2015" name="PLoS Pathog.">
        <title>Leptomonas seymouri: Adaptations to the Dixenous Life Cycle Analyzed by Genome Sequencing, Transcriptome Profiling and Co-infection with Leishmania donovani.</title>
        <authorList>
            <person name="Kraeva N."/>
            <person name="Butenko A."/>
            <person name="Hlavacova J."/>
            <person name="Kostygov A."/>
            <person name="Myskova J."/>
            <person name="Grybchuk D."/>
            <person name="Lestinova T."/>
            <person name="Votypka J."/>
            <person name="Volf P."/>
            <person name="Opperdoes F."/>
            <person name="Flegontov P."/>
            <person name="Lukes J."/>
            <person name="Yurchenko V."/>
        </authorList>
    </citation>
    <scope>NUCLEOTIDE SEQUENCE [LARGE SCALE GENOMIC DNA]</scope>
    <source>
        <strain evidence="9 10">ATCC 30220</strain>
    </source>
</reference>
<dbReference type="VEuPathDB" id="TriTrypDB:Lsey_0237_0110"/>
<keyword evidence="10" id="KW-1185">Reference proteome</keyword>
<feature type="transmembrane region" description="Helical" evidence="7">
    <location>
        <begin position="672"/>
        <end position="695"/>
    </location>
</feature>
<keyword evidence="3 7" id="KW-0812">Transmembrane</keyword>
<dbReference type="OrthoDB" id="4540492at2759"/>
<dbReference type="InterPro" id="IPR005828">
    <property type="entry name" value="MFS_sugar_transport-like"/>
</dbReference>
<dbReference type="Proteomes" id="UP000038009">
    <property type="component" value="Unassembled WGS sequence"/>
</dbReference>
<feature type="transmembrane region" description="Helical" evidence="7">
    <location>
        <begin position="378"/>
        <end position="398"/>
    </location>
</feature>
<dbReference type="OMA" id="HENAAPM"/>
<dbReference type="EMBL" id="LJSK01000237">
    <property type="protein sequence ID" value="KPI84716.1"/>
    <property type="molecule type" value="Genomic_DNA"/>
</dbReference>
<dbReference type="PROSITE" id="PS00217">
    <property type="entry name" value="SUGAR_TRANSPORT_2"/>
    <property type="match status" value="1"/>
</dbReference>
<dbReference type="PRINTS" id="PR00171">
    <property type="entry name" value="SUGRTRNSPORT"/>
</dbReference>
<feature type="transmembrane region" description="Helical" evidence="7">
    <location>
        <begin position="641"/>
        <end position="660"/>
    </location>
</feature>
<dbReference type="InterPro" id="IPR005829">
    <property type="entry name" value="Sugar_transporter_CS"/>
</dbReference>
<evidence type="ECO:0000256" key="4">
    <source>
        <dbReference type="ARBA" id="ARBA00022989"/>
    </source>
</evidence>
<feature type="compositionally biased region" description="Basic and acidic residues" evidence="6">
    <location>
        <begin position="127"/>
        <end position="144"/>
    </location>
</feature>
<feature type="transmembrane region" description="Helical" evidence="7">
    <location>
        <begin position="531"/>
        <end position="551"/>
    </location>
</feature>
<accession>A0A0N0P3Z7</accession>
<feature type="transmembrane region" description="Helical" evidence="7">
    <location>
        <begin position="410"/>
        <end position="431"/>
    </location>
</feature>
<evidence type="ECO:0000256" key="7">
    <source>
        <dbReference type="SAM" id="Phobius"/>
    </source>
</evidence>
<evidence type="ECO:0000256" key="5">
    <source>
        <dbReference type="ARBA" id="ARBA00023136"/>
    </source>
</evidence>
<feature type="region of interest" description="Disordered" evidence="6">
    <location>
        <begin position="1"/>
        <end position="91"/>
    </location>
</feature>
<keyword evidence="5 7" id="KW-0472">Membrane</keyword>
<feature type="transmembrane region" description="Helical" evidence="7">
    <location>
        <begin position="500"/>
        <end position="519"/>
    </location>
</feature>
<dbReference type="AlphaFoldDB" id="A0A0N0P3Z7"/>
<dbReference type="PANTHER" id="PTHR48022">
    <property type="entry name" value="PLASTIDIC GLUCOSE TRANSPORTER 4"/>
    <property type="match status" value="1"/>
</dbReference>
<proteinExistence type="inferred from homology"/>
<organism evidence="9 10">
    <name type="scientific">Leptomonas seymouri</name>
    <dbReference type="NCBI Taxonomy" id="5684"/>
    <lineage>
        <taxon>Eukaryota</taxon>
        <taxon>Discoba</taxon>
        <taxon>Euglenozoa</taxon>
        <taxon>Kinetoplastea</taxon>
        <taxon>Metakinetoplastina</taxon>
        <taxon>Trypanosomatida</taxon>
        <taxon>Trypanosomatidae</taxon>
        <taxon>Leishmaniinae</taxon>
        <taxon>Leptomonas</taxon>
    </lineage>
</organism>
<dbReference type="SUPFAM" id="SSF103473">
    <property type="entry name" value="MFS general substrate transporter"/>
    <property type="match status" value="1"/>
</dbReference>
<name>A0A0N0P3Z7_LEPSE</name>
<dbReference type="Pfam" id="PF00083">
    <property type="entry name" value="Sugar_tr"/>
    <property type="match status" value="2"/>
</dbReference>
<evidence type="ECO:0000256" key="1">
    <source>
        <dbReference type="ARBA" id="ARBA00004141"/>
    </source>
</evidence>
<feature type="transmembrane region" description="Helical" evidence="7">
    <location>
        <begin position="451"/>
        <end position="470"/>
    </location>
</feature>
<evidence type="ECO:0000313" key="10">
    <source>
        <dbReference type="Proteomes" id="UP000038009"/>
    </source>
</evidence>
<dbReference type="InterPro" id="IPR036259">
    <property type="entry name" value="MFS_trans_sf"/>
</dbReference>
<feature type="compositionally biased region" description="Polar residues" evidence="6">
    <location>
        <begin position="35"/>
        <end position="63"/>
    </location>
</feature>
<feature type="transmembrane region" description="Helical" evidence="7">
    <location>
        <begin position="597"/>
        <end position="620"/>
    </location>
</feature>
<dbReference type="PROSITE" id="PS50850">
    <property type="entry name" value="MFS"/>
    <property type="match status" value="1"/>
</dbReference>
<comment type="subcellular location">
    <subcellularLocation>
        <location evidence="1">Membrane</location>
        <topology evidence="1">Multi-pass membrane protein</topology>
    </subcellularLocation>
</comment>
<evidence type="ECO:0000313" key="9">
    <source>
        <dbReference type="EMBL" id="KPI84716.1"/>
    </source>
</evidence>
<evidence type="ECO:0000256" key="3">
    <source>
        <dbReference type="ARBA" id="ARBA00022692"/>
    </source>
</evidence>
<comment type="similarity">
    <text evidence="2">Belongs to the major facilitator superfamily. Sugar transporter (TC 2.A.1.1) family.</text>
</comment>
<evidence type="ECO:0000256" key="6">
    <source>
        <dbReference type="SAM" id="MobiDB-lite"/>
    </source>
</evidence>